<dbReference type="InterPro" id="IPR011882">
    <property type="entry name" value="PaaC"/>
</dbReference>
<evidence type="ECO:0000313" key="1">
    <source>
        <dbReference type="EMBL" id="HCT13553.1"/>
    </source>
</evidence>
<dbReference type="InterPro" id="IPR007814">
    <property type="entry name" value="PaaA_PaaC"/>
</dbReference>
<dbReference type="PIRSF" id="PIRSF037834">
    <property type="entry name" value="PA_CoA_Oase3"/>
    <property type="match status" value="1"/>
</dbReference>
<dbReference type="PANTHER" id="PTHR30458:SF0">
    <property type="entry name" value="1,2-PHENYLACETYL-COA EPOXIDASE, SUBUNIT C"/>
    <property type="match status" value="1"/>
</dbReference>
<dbReference type="Proteomes" id="UP000261739">
    <property type="component" value="Unassembled WGS sequence"/>
</dbReference>
<sequence>MNAVSTESATHMSVGDAITAEQIADAVTGADAAPASPEVAEYALQLADDSLMLSQRLGWWISRAPEMEEDIALANIALDILGHARFLYTYAGSAWGKTEDDLAYFRDEEDFRSVRLVEQPNGDFGHTIARQLIFSYYAHELYSRLSASSDAMLAAVADKAVKEVDYHVDHSTQWLLRLGLGTEESARRMQAGLTSMWPYVEELFTDTAVIDRVDQAAPGAAVRPSTLRDTVLENLTAAIGQADLEVPQIPAAADLGHARSGRFSEYRGYLLAEMQSLARRHPGATW</sequence>
<dbReference type="GO" id="GO:0005829">
    <property type="term" value="C:cytosol"/>
    <property type="evidence" value="ECO:0007669"/>
    <property type="project" value="TreeGrafter"/>
</dbReference>
<gene>
    <name evidence="1" type="primary">paaI</name>
    <name evidence="1" type="ORF">DIW82_01805</name>
</gene>
<dbReference type="EMBL" id="DQID01000047">
    <property type="protein sequence ID" value="HCT13553.1"/>
    <property type="molecule type" value="Genomic_DNA"/>
</dbReference>
<dbReference type="GO" id="GO:0010124">
    <property type="term" value="P:phenylacetate catabolic process"/>
    <property type="evidence" value="ECO:0007669"/>
    <property type="project" value="InterPro"/>
</dbReference>
<dbReference type="Pfam" id="PF05138">
    <property type="entry name" value="PaaA_PaaC"/>
    <property type="match status" value="1"/>
</dbReference>
<proteinExistence type="predicted"/>
<dbReference type="AlphaFoldDB" id="A0A3D4SW84"/>
<name>A0A3D4SW84_9CORY</name>
<comment type="caution">
    <text evidence="1">The sequence shown here is derived from an EMBL/GenBank/DDBJ whole genome shotgun (WGS) entry which is preliminary data.</text>
</comment>
<evidence type="ECO:0000313" key="2">
    <source>
        <dbReference type="Proteomes" id="UP000261739"/>
    </source>
</evidence>
<dbReference type="STRING" id="863239.GCA_000213935_00556"/>
<dbReference type="Gene3D" id="1.20.1260.10">
    <property type="match status" value="1"/>
</dbReference>
<organism evidence="1 2">
    <name type="scientific">Corynebacterium nuruki</name>
    <dbReference type="NCBI Taxonomy" id="1032851"/>
    <lineage>
        <taxon>Bacteria</taxon>
        <taxon>Bacillati</taxon>
        <taxon>Actinomycetota</taxon>
        <taxon>Actinomycetes</taxon>
        <taxon>Mycobacteriales</taxon>
        <taxon>Corynebacteriaceae</taxon>
        <taxon>Corynebacterium</taxon>
    </lineage>
</organism>
<dbReference type="InterPro" id="IPR012347">
    <property type="entry name" value="Ferritin-like"/>
</dbReference>
<dbReference type="PANTHER" id="PTHR30458">
    <property type="entry name" value="PHENYLACETIC ACID DEGRADATION PROTEIN PAA"/>
    <property type="match status" value="1"/>
</dbReference>
<dbReference type="InterPro" id="IPR009078">
    <property type="entry name" value="Ferritin-like_SF"/>
</dbReference>
<dbReference type="InterPro" id="IPR052703">
    <property type="entry name" value="Aromatic_CoA_ox/epox"/>
</dbReference>
<dbReference type="RefSeq" id="WP_273051025.1">
    <property type="nucleotide sequence ID" value="NZ_DAITTW010000050.1"/>
</dbReference>
<dbReference type="NCBIfam" id="TIGR02158">
    <property type="entry name" value="PA_CoA_Oxy3"/>
    <property type="match status" value="1"/>
</dbReference>
<reference evidence="1 2" key="1">
    <citation type="journal article" date="2018" name="Nat. Biotechnol.">
        <title>A standardized bacterial taxonomy based on genome phylogeny substantially revises the tree of life.</title>
        <authorList>
            <person name="Parks D.H."/>
            <person name="Chuvochina M."/>
            <person name="Waite D.W."/>
            <person name="Rinke C."/>
            <person name="Skarshewski A."/>
            <person name="Chaumeil P.A."/>
            <person name="Hugenholtz P."/>
        </authorList>
    </citation>
    <scope>NUCLEOTIDE SEQUENCE [LARGE SCALE GENOMIC DNA]</scope>
    <source>
        <strain evidence="1">UBA11247</strain>
    </source>
</reference>
<accession>A0A3D4SW84</accession>
<dbReference type="SUPFAM" id="SSF47240">
    <property type="entry name" value="Ferritin-like"/>
    <property type="match status" value="1"/>
</dbReference>
<protein>
    <submittedName>
        <fullName evidence="1">Phenylacetate-CoA oxygenase subunit PaaI</fullName>
    </submittedName>
</protein>